<feature type="region of interest" description="Disordered" evidence="4">
    <location>
        <begin position="1"/>
        <end position="24"/>
    </location>
</feature>
<dbReference type="Pfam" id="PF05903">
    <property type="entry name" value="Peptidase_C97"/>
    <property type="match status" value="1"/>
</dbReference>
<feature type="compositionally biased region" description="Basic and acidic residues" evidence="4">
    <location>
        <begin position="1018"/>
        <end position="1035"/>
    </location>
</feature>
<feature type="compositionally biased region" description="Polar residues" evidence="4">
    <location>
        <begin position="682"/>
        <end position="695"/>
    </location>
</feature>
<feature type="region of interest" description="Disordered" evidence="4">
    <location>
        <begin position="318"/>
        <end position="350"/>
    </location>
</feature>
<feature type="compositionally biased region" description="Basic and acidic residues" evidence="4">
    <location>
        <begin position="1073"/>
        <end position="1082"/>
    </location>
</feature>
<dbReference type="Gene3D" id="3.90.1720.30">
    <property type="entry name" value="PPPDE domains"/>
    <property type="match status" value="1"/>
</dbReference>
<dbReference type="PANTHER" id="PTHR12378:SF7">
    <property type="entry name" value="DESUMOYLATING ISOPEPTIDASE 1"/>
    <property type="match status" value="1"/>
</dbReference>
<feature type="compositionally biased region" description="Basic and acidic residues" evidence="4">
    <location>
        <begin position="1048"/>
        <end position="1058"/>
    </location>
</feature>
<feature type="region of interest" description="Disordered" evidence="4">
    <location>
        <begin position="509"/>
        <end position="559"/>
    </location>
</feature>
<feature type="compositionally biased region" description="Low complexity" evidence="4">
    <location>
        <begin position="520"/>
        <end position="531"/>
    </location>
</feature>
<sequence length="1082" mass="117729">MPWSEQPDTGQRGGGKGSATSGAATWKTRRTVRLKVFDLSKGMAKLYGGLFVSDEKKGVWHTNVVVFGLEYFYMSTICVCPSGMGWPGQEQLTDCIEMGTTERTPIELEAFLRTQQQIFTPDKYDMFKHNCNHFSNLVLRFLSSRLRVPSYILSLPDRVLQTTLGKLVHPILSAAMEVMKADLRHKADMAELSGEIFFYGGVEPLLDPTESRTRRFLKHVARQVQQERRTHRAREAASPLAPLTDRAASSRSSVSAGSKSFPSSFPSPAAFGLPLASASPLAYRRQSLAARAAPGPRAGVSAVSEGSLFCGEGRLETGVSRASRGAGPEGGAGAETDPAKMDERLGPFCRLGSSDEALSAEISGPSEINESAALSRAGSKPRVWEEGEARDSRTPDGDSPALPSCGSRTERGSSCTGPRASRVQSRSSIHRESYTVTSECEEAGNEPDAFWDAEEAEVSSDDECTVLSARAFTPATTPGETPAAGSCPGRASLDCLGGPHGVSRIAAAHGDTVAGRGEAETPTEWAEAASDGGDGGRRHGVSGEGEASDSNSDSQHSIRSYTFEDYCPLIRAAGDSPRSWRVARGRDEEHGRGREGEARWRMTAGEGARRVVGGSGNRRSSRDDREIESGYEGAPARQPSRPQRRQPAQCEQVRIDFQVTRDIADEGYQSRTPQERSRPRPCQSQRGDHVSSSSYRPAPWRLHARAASGEILVVTPPEKARRDVWSPVQKSSEGHSGDEGPEAEDGVSTRREDRLQSKASEQEYSDAHEMIEFFSDASRDECASSFLLTSSVSDSEGREEGDLFQSWEENEHSAPGDPFEGDREWRAFSVKREPTDESPPFGGLCRRVVSSGKRQEREGDSDEPLLTFVGSGESGRGHGGRNRPGHAWPPHAHVKPSREIAIAQARRDVLGRRKEEANLEADFERLHASFFTPPSGAPLSCDDLEADAFSSSFPSRSVASSPSSTEFSSMRSKIHRQGTATSSSSTLSRASHTGVLRRVLSQTRSPPDGLLDMSSGGSRKEYSTTRVKHGSDHHHPLTLPPNGASRTLRYEKKQDKGRHQGRSSFCRSGHASTEFESRERRR</sequence>
<dbReference type="PROSITE" id="PS51858">
    <property type="entry name" value="PPPDE"/>
    <property type="match status" value="1"/>
</dbReference>
<accession>A0A0F7UAF9</accession>
<feature type="compositionally biased region" description="Low complexity" evidence="4">
    <location>
        <begin position="247"/>
        <end position="259"/>
    </location>
</feature>
<evidence type="ECO:0000256" key="4">
    <source>
        <dbReference type="SAM" id="MobiDB-lite"/>
    </source>
</evidence>
<feature type="compositionally biased region" description="Polar residues" evidence="4">
    <location>
        <begin position="412"/>
        <end position="427"/>
    </location>
</feature>
<evidence type="ECO:0000313" key="6">
    <source>
        <dbReference type="EMBL" id="CEL65971.1"/>
    </source>
</evidence>
<gene>
    <name evidence="6" type="ORF">BN1204_018000</name>
</gene>
<feature type="region of interest" description="Disordered" evidence="4">
    <location>
        <begin position="574"/>
        <end position="766"/>
    </location>
</feature>
<feature type="compositionally biased region" description="Basic and acidic residues" evidence="4">
    <location>
        <begin position="584"/>
        <end position="600"/>
    </location>
</feature>
<dbReference type="InterPro" id="IPR008580">
    <property type="entry name" value="PPPDE_dom"/>
</dbReference>
<protein>
    <submittedName>
        <fullName evidence="6">YALI0F09812p, related</fullName>
    </submittedName>
</protein>
<feature type="region of interest" description="Disordered" evidence="4">
    <location>
        <begin position="788"/>
        <end position="898"/>
    </location>
</feature>
<feature type="compositionally biased region" description="Low complexity" evidence="4">
    <location>
        <begin position="979"/>
        <end position="993"/>
    </location>
</feature>
<feature type="compositionally biased region" description="Polar residues" evidence="4">
    <location>
        <begin position="548"/>
        <end position="559"/>
    </location>
</feature>
<dbReference type="AlphaFoldDB" id="A0A0F7UAF9"/>
<dbReference type="GO" id="GO:0006508">
    <property type="term" value="P:proteolysis"/>
    <property type="evidence" value="ECO:0007669"/>
    <property type="project" value="UniProtKB-KW"/>
</dbReference>
<feature type="compositionally biased region" description="Low complexity" evidence="4">
    <location>
        <begin position="471"/>
        <end position="484"/>
    </location>
</feature>
<reference evidence="6" key="1">
    <citation type="journal article" date="2015" name="PLoS ONE">
        <title>Comprehensive Evaluation of Toxoplasma gondii VEG and Neospora caninum LIV Genomes with Tachyzoite Stage Transcriptome and Proteome Defines Novel Transcript Features.</title>
        <authorList>
            <person name="Ramaprasad A."/>
            <person name="Mourier T."/>
            <person name="Naeem R."/>
            <person name="Malas T.B."/>
            <person name="Moussa E."/>
            <person name="Panigrahi A."/>
            <person name="Vermont S.J."/>
            <person name="Otto T.D."/>
            <person name="Wastling J."/>
            <person name="Pain A."/>
        </authorList>
    </citation>
    <scope>NUCLEOTIDE SEQUENCE</scope>
    <source>
        <strain evidence="6">Liverpool</strain>
    </source>
</reference>
<feature type="region of interest" description="Disordered" evidence="4">
    <location>
        <begin position="223"/>
        <end position="259"/>
    </location>
</feature>
<feature type="compositionally biased region" description="Basic and acidic residues" evidence="4">
    <location>
        <begin position="747"/>
        <end position="756"/>
    </location>
</feature>
<feature type="region of interest" description="Disordered" evidence="4">
    <location>
        <begin position="952"/>
        <end position="1082"/>
    </location>
</feature>
<comment type="similarity">
    <text evidence="1">Belongs to the DeSI family.</text>
</comment>
<evidence type="ECO:0000259" key="5">
    <source>
        <dbReference type="PROSITE" id="PS51858"/>
    </source>
</evidence>
<feature type="region of interest" description="Disordered" evidence="4">
    <location>
        <begin position="471"/>
        <end position="490"/>
    </location>
</feature>
<feature type="compositionally biased region" description="Basic and acidic residues" evidence="4">
    <location>
        <begin position="382"/>
        <end position="396"/>
    </location>
</feature>
<name>A0A0F7UAF9_NEOCL</name>
<dbReference type="InterPro" id="IPR042266">
    <property type="entry name" value="PPPDE_sf"/>
</dbReference>
<feature type="compositionally biased region" description="Low complexity" evidence="4">
    <location>
        <begin position="952"/>
        <end position="964"/>
    </location>
</feature>
<proteinExistence type="inferred from homology"/>
<feature type="domain" description="PPPDE" evidence="5">
    <location>
        <begin position="30"/>
        <end position="173"/>
    </location>
</feature>
<dbReference type="GO" id="GO:0008233">
    <property type="term" value="F:peptidase activity"/>
    <property type="evidence" value="ECO:0007669"/>
    <property type="project" value="UniProtKB-KW"/>
</dbReference>
<evidence type="ECO:0000256" key="3">
    <source>
        <dbReference type="ARBA" id="ARBA00022801"/>
    </source>
</evidence>
<dbReference type="PANTHER" id="PTHR12378">
    <property type="entry name" value="DESUMOYLATING ISOPEPTIDASE"/>
    <property type="match status" value="1"/>
</dbReference>
<dbReference type="GO" id="GO:0070646">
    <property type="term" value="P:protein modification by small protein removal"/>
    <property type="evidence" value="ECO:0007669"/>
    <property type="project" value="TreeGrafter"/>
</dbReference>
<keyword evidence="2" id="KW-0645">Protease</keyword>
<dbReference type="SMART" id="SM01179">
    <property type="entry name" value="DUF862"/>
    <property type="match status" value="1"/>
</dbReference>
<feature type="compositionally biased region" description="Basic and acidic residues" evidence="4">
    <location>
        <begin position="809"/>
        <end position="835"/>
    </location>
</feature>
<dbReference type="EMBL" id="LN714480">
    <property type="protein sequence ID" value="CEL65971.1"/>
    <property type="molecule type" value="Genomic_DNA"/>
</dbReference>
<organism evidence="6">
    <name type="scientific">Neospora caninum (strain Liverpool)</name>
    <dbReference type="NCBI Taxonomy" id="572307"/>
    <lineage>
        <taxon>Eukaryota</taxon>
        <taxon>Sar</taxon>
        <taxon>Alveolata</taxon>
        <taxon>Apicomplexa</taxon>
        <taxon>Conoidasida</taxon>
        <taxon>Coccidia</taxon>
        <taxon>Eucoccidiorida</taxon>
        <taxon>Eimeriorina</taxon>
        <taxon>Sarcocystidae</taxon>
        <taxon>Neospora</taxon>
    </lineage>
</organism>
<feature type="region of interest" description="Disordered" evidence="4">
    <location>
        <begin position="362"/>
        <end position="445"/>
    </location>
</feature>
<evidence type="ECO:0000256" key="2">
    <source>
        <dbReference type="ARBA" id="ARBA00022670"/>
    </source>
</evidence>
<evidence type="ECO:0000256" key="1">
    <source>
        <dbReference type="ARBA" id="ARBA00008140"/>
    </source>
</evidence>
<feature type="compositionally biased region" description="Low complexity" evidence="4">
    <location>
        <begin position="634"/>
        <end position="649"/>
    </location>
</feature>
<keyword evidence="3" id="KW-0378">Hydrolase</keyword>